<dbReference type="Gene3D" id="3.40.50.2300">
    <property type="match status" value="1"/>
</dbReference>
<dbReference type="SUPFAM" id="SSF52172">
    <property type="entry name" value="CheY-like"/>
    <property type="match status" value="1"/>
</dbReference>
<dbReference type="AlphaFoldDB" id="B1I2Q5"/>
<dbReference type="OrthoDB" id="9809318at2"/>
<comment type="function">
    <text evidence="2">May play the central regulatory role in sporulation. It may be an element of the effector pathway responsible for the activation of sporulation genes in response to nutritional stress. Spo0A may act in concert with spo0H (a sigma factor) to control the expression of some genes that are critical to the sporulation process.</text>
</comment>
<name>B1I2Q5_DESAP</name>
<dbReference type="Pfam" id="PF00072">
    <property type="entry name" value="Response_reg"/>
    <property type="match status" value="1"/>
</dbReference>
<dbReference type="InterPro" id="IPR052048">
    <property type="entry name" value="ST_Response_Regulator"/>
</dbReference>
<dbReference type="Gene3D" id="2.40.50.1020">
    <property type="entry name" value="LytTr DNA-binding domain"/>
    <property type="match status" value="1"/>
</dbReference>
<reference evidence="7" key="1">
    <citation type="submission" date="2007-10" db="EMBL/GenBank/DDBJ databases">
        <title>Complete sequence of chromosome of Desulforudis audaxviator MP104C.</title>
        <authorList>
            <person name="Copeland A."/>
            <person name="Lucas S."/>
            <person name="Lapidus A."/>
            <person name="Barry K."/>
            <person name="Glavina del Rio T."/>
            <person name="Dalin E."/>
            <person name="Tice H."/>
            <person name="Bruce D."/>
            <person name="Pitluck S."/>
            <person name="Lowry S.R."/>
            <person name="Larimer F."/>
            <person name="Land M.L."/>
            <person name="Hauser L."/>
            <person name="Kyrpides N."/>
            <person name="Ivanova N.N."/>
            <person name="Richardson P."/>
        </authorList>
    </citation>
    <scope>NUCLEOTIDE SEQUENCE [LARGE SCALE GENOMIC DNA]</scope>
    <source>
        <strain evidence="7">MP104C</strain>
    </source>
</reference>
<dbReference type="PROSITE" id="PS50930">
    <property type="entry name" value="HTH_LYTTR"/>
    <property type="match status" value="1"/>
</dbReference>
<evidence type="ECO:0000256" key="1">
    <source>
        <dbReference type="ARBA" id="ARBA00018672"/>
    </source>
</evidence>
<protein>
    <recommendedName>
        <fullName evidence="1">Stage 0 sporulation protein A homolog</fullName>
    </recommendedName>
</protein>
<feature type="domain" description="HTH LytTR-type" evidence="5">
    <location>
        <begin position="147"/>
        <end position="252"/>
    </location>
</feature>
<dbReference type="EMBL" id="CP000860">
    <property type="protein sequence ID" value="ACA59271.1"/>
    <property type="molecule type" value="Genomic_DNA"/>
</dbReference>
<dbReference type="SMART" id="SM00448">
    <property type="entry name" value="REC"/>
    <property type="match status" value="1"/>
</dbReference>
<feature type="domain" description="Response regulatory" evidence="4">
    <location>
        <begin position="4"/>
        <end position="118"/>
    </location>
</feature>
<dbReference type="InterPro" id="IPR011006">
    <property type="entry name" value="CheY-like_superfamily"/>
</dbReference>
<evidence type="ECO:0000313" key="6">
    <source>
        <dbReference type="EMBL" id="ACA59271.1"/>
    </source>
</evidence>
<evidence type="ECO:0000256" key="3">
    <source>
        <dbReference type="PROSITE-ProRule" id="PRU00169"/>
    </source>
</evidence>
<dbReference type="RefSeq" id="WP_012301858.1">
    <property type="nucleotide sequence ID" value="NC_010424.1"/>
</dbReference>
<reference evidence="6 7" key="2">
    <citation type="journal article" date="2008" name="Science">
        <title>Environmental genomics reveals a single-species ecosystem deep within Earth.</title>
        <authorList>
            <person name="Chivian D."/>
            <person name="Brodie E.L."/>
            <person name="Alm E.J."/>
            <person name="Culley D.E."/>
            <person name="Dehal P.S."/>
            <person name="Desantis T.Z."/>
            <person name="Gihring T.M."/>
            <person name="Lapidus A."/>
            <person name="Lin L.H."/>
            <person name="Lowry S.R."/>
            <person name="Moser D.P."/>
            <person name="Richardson P.M."/>
            <person name="Southam G."/>
            <person name="Wanger G."/>
            <person name="Pratt L.M."/>
            <person name="Andersen G.L."/>
            <person name="Hazen T.C."/>
            <person name="Brockman F.J."/>
            <person name="Arkin A.P."/>
            <person name="Onstott T.C."/>
        </authorList>
    </citation>
    <scope>NUCLEOTIDE SEQUENCE [LARGE SCALE GENOMIC DNA]</scope>
    <source>
        <strain evidence="6 7">MP104C</strain>
    </source>
</reference>
<keyword evidence="7" id="KW-1185">Reference proteome</keyword>
<dbReference type="KEGG" id="dau:Daud_0746"/>
<dbReference type="STRING" id="477974.Daud_0746"/>
<dbReference type="GO" id="GO:0000160">
    <property type="term" value="P:phosphorelay signal transduction system"/>
    <property type="evidence" value="ECO:0007669"/>
    <property type="project" value="InterPro"/>
</dbReference>
<evidence type="ECO:0000259" key="5">
    <source>
        <dbReference type="PROSITE" id="PS50930"/>
    </source>
</evidence>
<organism evidence="6 7">
    <name type="scientific">Desulforudis audaxviator (strain MP104C)</name>
    <dbReference type="NCBI Taxonomy" id="477974"/>
    <lineage>
        <taxon>Bacteria</taxon>
        <taxon>Bacillati</taxon>
        <taxon>Bacillota</taxon>
        <taxon>Clostridia</taxon>
        <taxon>Thermoanaerobacterales</taxon>
        <taxon>Candidatus Desulforudaceae</taxon>
        <taxon>Candidatus Desulforudis</taxon>
    </lineage>
</organism>
<keyword evidence="3" id="KW-0597">Phosphoprotein</keyword>
<dbReference type="PANTHER" id="PTHR43228:SF1">
    <property type="entry name" value="TWO-COMPONENT RESPONSE REGULATOR ARR22"/>
    <property type="match status" value="1"/>
</dbReference>
<dbReference type="Pfam" id="PF04397">
    <property type="entry name" value="LytTR"/>
    <property type="match status" value="1"/>
</dbReference>
<dbReference type="Proteomes" id="UP000008544">
    <property type="component" value="Chromosome"/>
</dbReference>
<evidence type="ECO:0000256" key="2">
    <source>
        <dbReference type="ARBA" id="ARBA00024867"/>
    </source>
</evidence>
<feature type="modified residue" description="4-aspartylphosphate" evidence="3">
    <location>
        <position position="55"/>
    </location>
</feature>
<evidence type="ECO:0000313" key="7">
    <source>
        <dbReference type="Proteomes" id="UP000008544"/>
    </source>
</evidence>
<proteinExistence type="predicted"/>
<dbReference type="HOGENOM" id="CLU_000445_14_1_9"/>
<dbReference type="InterPro" id="IPR007492">
    <property type="entry name" value="LytTR_DNA-bd_dom"/>
</dbReference>
<dbReference type="eggNOG" id="COG3279">
    <property type="taxonomic scope" value="Bacteria"/>
</dbReference>
<dbReference type="PROSITE" id="PS50110">
    <property type="entry name" value="RESPONSE_REGULATORY"/>
    <property type="match status" value="1"/>
</dbReference>
<sequence length="260" mass="29228">MSFTVLIAEDDPAMRRVLKKIAEEDGRLRVVGEAGNGTEALALFEKLRPRIVFVDIDLPLKDGVSLARDIFAREPRTHFVFITASDDYREAAFEVYACDYLVKPFRLERLRQTLTRLADVLAGSAGDYRAGPDLSVSAGGPAGDTLFLLRTDSRTAVLDRKEILFVTREGRQTVVYHVHGRLETGDNLKTLADKLGGYPFFRTHKGFIVNLRMVREIVPAGRGTYELIMAHTNRRPLMTARKFREMERVLAAGKNTDTVI</sequence>
<dbReference type="InterPro" id="IPR001789">
    <property type="entry name" value="Sig_transdc_resp-reg_receiver"/>
</dbReference>
<evidence type="ECO:0000259" key="4">
    <source>
        <dbReference type="PROSITE" id="PS50110"/>
    </source>
</evidence>
<accession>B1I2Q5</accession>
<dbReference type="SMART" id="SM00850">
    <property type="entry name" value="LytTR"/>
    <property type="match status" value="1"/>
</dbReference>
<gene>
    <name evidence="6" type="ordered locus">Daud_0746</name>
</gene>
<dbReference type="PANTHER" id="PTHR43228">
    <property type="entry name" value="TWO-COMPONENT RESPONSE REGULATOR"/>
    <property type="match status" value="1"/>
</dbReference>
<dbReference type="GO" id="GO:0003677">
    <property type="term" value="F:DNA binding"/>
    <property type="evidence" value="ECO:0007669"/>
    <property type="project" value="InterPro"/>
</dbReference>